<comment type="caution">
    <text evidence="1">The sequence shown here is derived from an EMBL/GenBank/DDBJ whole genome shotgun (WGS) entry which is preliminary data.</text>
</comment>
<sequence>MGPAVVDQDKWLLVLDGLVQQPFAITLTQLRKFPPTTITAFHECYGSPLTPPEKALWRIGNVTWTGVKLQTLLDIAKPLGSASFVWSDGLDGGEFAGVRTDRYQKDLPIEKARSGEVLVAYEMNGAPLRKERGGPVRLVVPGWFGTNMTKWLCRLSLQARRAPSPFTTVWYNERDPAAPGAGATRPVWAVEPNSMITDPPAGARLTGRGSADVEVGGWAWSHDDVAEVCVSANDGGCWVAADVSDRVDFSWQRFRVSLALPVGCHYVVARATSKAGVPQPMRGRRNHVHRIRLEVAEA</sequence>
<name>A0ACB5RSG3_9PEZI</name>
<accession>A0ACB5RSG3</accession>
<protein>
    <submittedName>
        <fullName evidence="1">Sulfite oxidase</fullName>
    </submittedName>
</protein>
<keyword evidence="2" id="KW-1185">Reference proteome</keyword>
<reference evidence="1" key="1">
    <citation type="submission" date="2024-09" db="EMBL/GenBank/DDBJ databases">
        <title>Draft Genome Sequences of Neofusicoccum parvum.</title>
        <authorList>
            <person name="Ashida A."/>
            <person name="Camagna M."/>
            <person name="Tanaka A."/>
            <person name="Takemoto D."/>
        </authorList>
    </citation>
    <scope>NUCLEOTIDE SEQUENCE</scope>
    <source>
        <strain evidence="1">PPO83</strain>
    </source>
</reference>
<evidence type="ECO:0000313" key="2">
    <source>
        <dbReference type="Proteomes" id="UP001165186"/>
    </source>
</evidence>
<organism evidence="1 2">
    <name type="scientific">Neofusicoccum parvum</name>
    <dbReference type="NCBI Taxonomy" id="310453"/>
    <lineage>
        <taxon>Eukaryota</taxon>
        <taxon>Fungi</taxon>
        <taxon>Dikarya</taxon>
        <taxon>Ascomycota</taxon>
        <taxon>Pezizomycotina</taxon>
        <taxon>Dothideomycetes</taxon>
        <taxon>Dothideomycetes incertae sedis</taxon>
        <taxon>Botryosphaeriales</taxon>
        <taxon>Botryosphaeriaceae</taxon>
        <taxon>Neofusicoccum</taxon>
    </lineage>
</organism>
<dbReference type="EMBL" id="BSXG01000007">
    <property type="protein sequence ID" value="GME23378.1"/>
    <property type="molecule type" value="Genomic_DNA"/>
</dbReference>
<gene>
    <name evidence="1" type="primary">g6175</name>
    <name evidence="1" type="ORF">NpPPO83_00006175</name>
</gene>
<evidence type="ECO:0000313" key="1">
    <source>
        <dbReference type="EMBL" id="GME23378.1"/>
    </source>
</evidence>
<dbReference type="Proteomes" id="UP001165186">
    <property type="component" value="Unassembled WGS sequence"/>
</dbReference>
<proteinExistence type="predicted"/>